<evidence type="ECO:0000256" key="2">
    <source>
        <dbReference type="ARBA" id="ARBA00004167"/>
    </source>
</evidence>
<keyword evidence="11" id="KW-1185">Reference proteome</keyword>
<sequence length="181" mass="21282">MRELDIDGYTLLYLLTFALWVLITLIIFAQRQIFRFRNNNMRREMNPAVGSGLSKSKRNELNKCIDAVCQFQLLRSPKFTEIGTISEHANAPYIYRMIALDELREVERQLEFINSDLYRLPGESTYAYFIRLHQDNALPALSESTIERIGFLAEHARFRSQNFGEQELDELRAHITDIMRM</sequence>
<evidence type="ECO:0000256" key="3">
    <source>
        <dbReference type="ARBA" id="ARBA00004173"/>
    </source>
</evidence>
<feature type="transmembrane region" description="Helical" evidence="10">
    <location>
        <begin position="12"/>
        <end position="34"/>
    </location>
</feature>
<dbReference type="InterPro" id="IPR010876">
    <property type="entry name" value="C1orf43"/>
</dbReference>
<protein>
    <submittedName>
        <fullName evidence="12">DUF1049 domain-containing protein</fullName>
    </submittedName>
</protein>
<dbReference type="Proteomes" id="UP000046393">
    <property type="component" value="Unplaced"/>
</dbReference>
<organism evidence="11 12">
    <name type="scientific">Syphacia muris</name>
    <dbReference type="NCBI Taxonomy" id="451379"/>
    <lineage>
        <taxon>Eukaryota</taxon>
        <taxon>Metazoa</taxon>
        <taxon>Ecdysozoa</taxon>
        <taxon>Nematoda</taxon>
        <taxon>Chromadorea</taxon>
        <taxon>Rhabditida</taxon>
        <taxon>Spirurina</taxon>
        <taxon>Oxyuridomorpha</taxon>
        <taxon>Oxyuroidea</taxon>
        <taxon>Oxyuridae</taxon>
        <taxon>Syphacia</taxon>
    </lineage>
</organism>
<dbReference type="GO" id="GO:0005739">
    <property type="term" value="C:mitochondrion"/>
    <property type="evidence" value="ECO:0007669"/>
    <property type="project" value="UniProtKB-SubCell"/>
</dbReference>
<keyword evidence="7" id="KW-0333">Golgi apparatus</keyword>
<proteinExistence type="predicted"/>
<evidence type="ECO:0000256" key="7">
    <source>
        <dbReference type="ARBA" id="ARBA00023034"/>
    </source>
</evidence>
<keyword evidence="5 10" id="KW-0812">Transmembrane</keyword>
<evidence type="ECO:0000256" key="10">
    <source>
        <dbReference type="SAM" id="Phobius"/>
    </source>
</evidence>
<dbReference type="PANTHER" id="PTHR21425">
    <property type="entry name" value="NICE-3"/>
    <property type="match status" value="1"/>
</dbReference>
<reference evidence="12" key="1">
    <citation type="submission" date="2017-02" db="UniProtKB">
        <authorList>
            <consortium name="WormBaseParasite"/>
        </authorList>
    </citation>
    <scope>IDENTIFICATION</scope>
</reference>
<comment type="function">
    <text evidence="1">General regulator of phagocytosis. Required to uptake Gram negative bacterium by macrophages.</text>
</comment>
<dbReference type="WBParaSite" id="SMUV_0000617401-mRNA-1">
    <property type="protein sequence ID" value="SMUV_0000617401-mRNA-1"/>
    <property type="gene ID" value="SMUV_0000617401"/>
</dbReference>
<dbReference type="AlphaFoldDB" id="A0A0N5ANI6"/>
<name>A0A0N5ANI6_9BILA</name>
<dbReference type="Pfam" id="PF07406">
    <property type="entry name" value="NICE-3"/>
    <property type="match status" value="1"/>
</dbReference>
<evidence type="ECO:0000256" key="1">
    <source>
        <dbReference type="ARBA" id="ARBA00002620"/>
    </source>
</evidence>
<dbReference type="GO" id="GO:0016020">
    <property type="term" value="C:membrane"/>
    <property type="evidence" value="ECO:0007669"/>
    <property type="project" value="UniProtKB-SubCell"/>
</dbReference>
<evidence type="ECO:0000256" key="6">
    <source>
        <dbReference type="ARBA" id="ARBA00022989"/>
    </source>
</evidence>
<comment type="subcellular location">
    <subcellularLocation>
        <location evidence="4">Golgi apparatus</location>
    </subcellularLocation>
    <subcellularLocation>
        <location evidence="2">Membrane</location>
        <topology evidence="2">Single-pass membrane protein</topology>
    </subcellularLocation>
    <subcellularLocation>
        <location evidence="3">Mitochondrion</location>
    </subcellularLocation>
</comment>
<dbReference type="PANTHER" id="PTHR21425:SF2">
    <property type="entry name" value="PROTEIN C1ORF43"/>
    <property type="match status" value="1"/>
</dbReference>
<evidence type="ECO:0000256" key="8">
    <source>
        <dbReference type="ARBA" id="ARBA00023128"/>
    </source>
</evidence>
<dbReference type="GO" id="GO:0005794">
    <property type="term" value="C:Golgi apparatus"/>
    <property type="evidence" value="ECO:0007669"/>
    <property type="project" value="UniProtKB-SubCell"/>
</dbReference>
<evidence type="ECO:0000256" key="9">
    <source>
        <dbReference type="ARBA" id="ARBA00023136"/>
    </source>
</evidence>
<keyword evidence="6 10" id="KW-1133">Transmembrane helix</keyword>
<accession>A0A0N5ANI6</accession>
<keyword evidence="8" id="KW-0496">Mitochondrion</keyword>
<keyword evidence="9 10" id="KW-0472">Membrane</keyword>
<evidence type="ECO:0000313" key="11">
    <source>
        <dbReference type="Proteomes" id="UP000046393"/>
    </source>
</evidence>
<evidence type="ECO:0000313" key="12">
    <source>
        <dbReference type="WBParaSite" id="SMUV_0000617401-mRNA-1"/>
    </source>
</evidence>
<evidence type="ECO:0000256" key="5">
    <source>
        <dbReference type="ARBA" id="ARBA00022692"/>
    </source>
</evidence>
<evidence type="ECO:0000256" key="4">
    <source>
        <dbReference type="ARBA" id="ARBA00004555"/>
    </source>
</evidence>